<accession>A0A914UQ51</accession>
<evidence type="ECO:0000313" key="3">
    <source>
        <dbReference type="WBParaSite" id="PSAMB.scaffold1171size35023.g11474.t1"/>
    </source>
</evidence>
<keyword evidence="2" id="KW-1185">Reference proteome</keyword>
<keyword evidence="1" id="KW-0732">Signal</keyword>
<feature type="chain" id="PRO_5037686648" evidence="1">
    <location>
        <begin position="19"/>
        <end position="142"/>
    </location>
</feature>
<feature type="signal peptide" evidence="1">
    <location>
        <begin position="1"/>
        <end position="18"/>
    </location>
</feature>
<evidence type="ECO:0000256" key="1">
    <source>
        <dbReference type="SAM" id="SignalP"/>
    </source>
</evidence>
<dbReference type="WBParaSite" id="PSAMB.scaffold1171size35023.g11474.t1">
    <property type="protein sequence ID" value="PSAMB.scaffold1171size35023.g11474.t1"/>
    <property type="gene ID" value="PSAMB.scaffold1171size35023.g11474"/>
</dbReference>
<protein>
    <submittedName>
        <fullName evidence="3">Uncharacterized protein</fullName>
    </submittedName>
</protein>
<evidence type="ECO:0000313" key="2">
    <source>
        <dbReference type="Proteomes" id="UP000887566"/>
    </source>
</evidence>
<organism evidence="2 3">
    <name type="scientific">Plectus sambesii</name>
    <dbReference type="NCBI Taxonomy" id="2011161"/>
    <lineage>
        <taxon>Eukaryota</taxon>
        <taxon>Metazoa</taxon>
        <taxon>Ecdysozoa</taxon>
        <taxon>Nematoda</taxon>
        <taxon>Chromadorea</taxon>
        <taxon>Plectida</taxon>
        <taxon>Plectina</taxon>
        <taxon>Plectoidea</taxon>
        <taxon>Plectidae</taxon>
        <taxon>Plectus</taxon>
    </lineage>
</organism>
<sequence length="142" mass="15752">MCLLRWVAMLFVWCLAAAQDSGEGSDEAILVPIIRLLDDDSAVMGKRALNPFTDSVGKRFIHPPMMNYASSPRLAAFGRAPHHKSIKNGQLEMFSNNKRQFFDSLAGQTLGMRRYLDTLAVAKALEKRSASKPSSSLVWLPV</sequence>
<proteinExistence type="predicted"/>
<dbReference type="Proteomes" id="UP000887566">
    <property type="component" value="Unplaced"/>
</dbReference>
<name>A0A914UQ51_9BILA</name>
<dbReference type="AlphaFoldDB" id="A0A914UQ51"/>
<reference evidence="3" key="1">
    <citation type="submission" date="2022-11" db="UniProtKB">
        <authorList>
            <consortium name="WormBaseParasite"/>
        </authorList>
    </citation>
    <scope>IDENTIFICATION</scope>
</reference>